<reference evidence="1" key="2">
    <citation type="submission" date="2019-06" db="EMBL/GenBank/DDBJ databases">
        <title>Genomics analysis of Aphanomyces spp. identifies a new class of oomycete effector associated with host adaptation.</title>
        <authorList>
            <person name="Gaulin E."/>
        </authorList>
    </citation>
    <scope>NUCLEOTIDE SEQUENCE</scope>
    <source>
        <strain evidence="1">CBS 578.67</strain>
    </source>
</reference>
<dbReference type="EMBL" id="CAADRA010000039">
    <property type="protein sequence ID" value="VFT77902.1"/>
    <property type="molecule type" value="Genomic_DNA"/>
</dbReference>
<sequence>MYSKGRIPKVESNDLSNKWIFVGAQQTSLRFSPTSSIVHFPIIYYLPNKTMKLSVFALFAFVAAALALKNDVASGDDAQAIVDGDDADEDDAAVATGIEYYQSLDDDDQAAIEAWVADQLNDDGGDDSQGGDDQGN</sequence>
<evidence type="ECO:0000313" key="2">
    <source>
        <dbReference type="EMBL" id="VFT77902.1"/>
    </source>
</evidence>
<reference evidence="2 3" key="1">
    <citation type="submission" date="2019-03" db="EMBL/GenBank/DDBJ databases">
        <authorList>
            <person name="Gaulin E."/>
            <person name="Dumas B."/>
        </authorList>
    </citation>
    <scope>NUCLEOTIDE SEQUENCE [LARGE SCALE GENOMIC DNA]</scope>
    <source>
        <strain evidence="2">CBS 568.67</strain>
    </source>
</reference>
<dbReference type="AlphaFoldDB" id="A0A485K5W5"/>
<evidence type="ECO:0000313" key="1">
    <source>
        <dbReference type="EMBL" id="KAF0719956.1"/>
    </source>
</evidence>
<name>A0A485K5W5_9STRA</name>
<dbReference type="Proteomes" id="UP000332933">
    <property type="component" value="Unassembled WGS sequence"/>
</dbReference>
<keyword evidence="3" id="KW-1185">Reference proteome</keyword>
<dbReference type="EMBL" id="VJMH01000039">
    <property type="protein sequence ID" value="KAF0719956.1"/>
    <property type="molecule type" value="Genomic_DNA"/>
</dbReference>
<gene>
    <name evidence="2" type="primary">Aste57867_677</name>
    <name evidence="1" type="ORF">As57867_000676</name>
    <name evidence="2" type="ORF">ASTE57867_677</name>
</gene>
<evidence type="ECO:0000313" key="3">
    <source>
        <dbReference type="Proteomes" id="UP000332933"/>
    </source>
</evidence>
<proteinExistence type="predicted"/>
<protein>
    <submittedName>
        <fullName evidence="2">Aste57867_677 protein</fullName>
    </submittedName>
</protein>
<organism evidence="2 3">
    <name type="scientific">Aphanomyces stellatus</name>
    <dbReference type="NCBI Taxonomy" id="120398"/>
    <lineage>
        <taxon>Eukaryota</taxon>
        <taxon>Sar</taxon>
        <taxon>Stramenopiles</taxon>
        <taxon>Oomycota</taxon>
        <taxon>Saprolegniomycetes</taxon>
        <taxon>Saprolegniales</taxon>
        <taxon>Verrucalvaceae</taxon>
        <taxon>Aphanomyces</taxon>
    </lineage>
</organism>
<accession>A0A485K5W5</accession>